<keyword evidence="2" id="KW-1185">Reference proteome</keyword>
<sequence length="428" mass="49212">FAAANDILFNKLNEATKDFLSTVVIDTNNMVTNINNVITDTNGVITDINYKVTDGFDKTDKRLANMEAALQIMLTQKGNNVTDKDIESLKLDPTRFYKSSNPEIRKNIEKQVYIGDSVAVKKLPSPPDLNLDLQLRNIAKQAKIISLLSTCNHIEKLQADGMKHLFVVTKWMKYGNLRDYLIENKQIEWSTKLEIAKQIALGLEFCNAANVYHRDVKRSETSLSESNDLDDQLMDIEEVKILHETKQYKKAYRHFLKLAHGNDPKTFPLASYYAGIYLFEGTYEIEYDEFQAFQLFKRSAIGGCVEGQYMYAYVCLKGANYYKEEGIKYLKIAAMAKKYPAALYMVAEMFLNGEHGYKEDRGKYIEYLKQAAEAEYPDALYDISRIYLTGEYSDYGYLIDNDKYKQYLMKAAEKGSEKATKELAMFEF</sequence>
<dbReference type="EMBL" id="CAJVPT010013343">
    <property type="protein sequence ID" value="CAG8595079.1"/>
    <property type="molecule type" value="Genomic_DNA"/>
</dbReference>
<organism evidence="1 2">
    <name type="scientific">Acaulospora colombiana</name>
    <dbReference type="NCBI Taxonomy" id="27376"/>
    <lineage>
        <taxon>Eukaryota</taxon>
        <taxon>Fungi</taxon>
        <taxon>Fungi incertae sedis</taxon>
        <taxon>Mucoromycota</taxon>
        <taxon>Glomeromycotina</taxon>
        <taxon>Glomeromycetes</taxon>
        <taxon>Diversisporales</taxon>
        <taxon>Acaulosporaceae</taxon>
        <taxon>Acaulospora</taxon>
    </lineage>
</organism>
<feature type="non-terminal residue" evidence="1">
    <location>
        <position position="1"/>
    </location>
</feature>
<reference evidence="1" key="1">
    <citation type="submission" date="2021-06" db="EMBL/GenBank/DDBJ databases">
        <authorList>
            <person name="Kallberg Y."/>
            <person name="Tangrot J."/>
            <person name="Rosling A."/>
        </authorList>
    </citation>
    <scope>NUCLEOTIDE SEQUENCE</scope>
    <source>
        <strain evidence="1">CL356</strain>
    </source>
</reference>
<accession>A0ACA9MJ24</accession>
<protein>
    <submittedName>
        <fullName evidence="1">168_t:CDS:1</fullName>
    </submittedName>
</protein>
<dbReference type="Proteomes" id="UP000789525">
    <property type="component" value="Unassembled WGS sequence"/>
</dbReference>
<proteinExistence type="predicted"/>
<comment type="caution">
    <text evidence="1">The sequence shown here is derived from an EMBL/GenBank/DDBJ whole genome shotgun (WGS) entry which is preliminary data.</text>
</comment>
<evidence type="ECO:0000313" key="1">
    <source>
        <dbReference type="EMBL" id="CAG8595079.1"/>
    </source>
</evidence>
<gene>
    <name evidence="1" type="ORF">ACOLOM_LOCUS6472</name>
</gene>
<name>A0ACA9MJ24_9GLOM</name>
<evidence type="ECO:0000313" key="2">
    <source>
        <dbReference type="Proteomes" id="UP000789525"/>
    </source>
</evidence>